<evidence type="ECO:0000259" key="14">
    <source>
        <dbReference type="PROSITE" id="PS50878"/>
    </source>
</evidence>
<dbReference type="InterPro" id="IPR001969">
    <property type="entry name" value="Aspartic_peptidase_AS"/>
</dbReference>
<dbReference type="Pfam" id="PF17919">
    <property type="entry name" value="RT_RNaseH_2"/>
    <property type="match status" value="1"/>
</dbReference>
<evidence type="ECO:0000256" key="6">
    <source>
        <dbReference type="ARBA" id="ARBA00022759"/>
    </source>
</evidence>
<dbReference type="CDD" id="cd01647">
    <property type="entry name" value="RT_LTR"/>
    <property type="match status" value="1"/>
</dbReference>
<dbReference type="Gene3D" id="1.10.340.70">
    <property type="match status" value="1"/>
</dbReference>
<keyword evidence="5" id="KW-0540">Nuclease</keyword>
<protein>
    <recommendedName>
        <fullName evidence="12">Gypsy retrotransposon integrase-like protein 1</fullName>
        <ecNumber evidence="2">3.1.26.4</ecNumber>
    </recommendedName>
</protein>
<dbReference type="Pfam" id="PF17921">
    <property type="entry name" value="Integrase_H2C2"/>
    <property type="match status" value="1"/>
</dbReference>
<dbReference type="FunFam" id="3.10.20.370:FF:000001">
    <property type="entry name" value="Retrovirus-related Pol polyprotein from transposon 17.6-like protein"/>
    <property type="match status" value="1"/>
</dbReference>
<dbReference type="GO" id="GO:0015074">
    <property type="term" value="P:DNA integration"/>
    <property type="evidence" value="ECO:0007669"/>
    <property type="project" value="UniProtKB-KW"/>
</dbReference>
<evidence type="ECO:0000259" key="15">
    <source>
        <dbReference type="PROSITE" id="PS50994"/>
    </source>
</evidence>
<dbReference type="FunFam" id="3.30.70.270:FF:000062">
    <property type="entry name" value="Uncharacterized protein"/>
    <property type="match status" value="1"/>
</dbReference>
<dbReference type="PROSITE" id="PS50994">
    <property type="entry name" value="INTEGRASE"/>
    <property type="match status" value="1"/>
</dbReference>
<evidence type="ECO:0000256" key="3">
    <source>
        <dbReference type="ARBA" id="ARBA00022679"/>
    </source>
</evidence>
<dbReference type="InterPro" id="IPR048270">
    <property type="entry name" value="PNMA_C"/>
</dbReference>
<feature type="region of interest" description="Disordered" evidence="13">
    <location>
        <begin position="1689"/>
        <end position="1798"/>
    </location>
</feature>
<dbReference type="InterPro" id="IPR041588">
    <property type="entry name" value="Integrase_H2C2"/>
</dbReference>
<dbReference type="GO" id="GO:0006508">
    <property type="term" value="P:proteolysis"/>
    <property type="evidence" value="ECO:0007669"/>
    <property type="project" value="InterPro"/>
</dbReference>
<evidence type="ECO:0000256" key="11">
    <source>
        <dbReference type="ARBA" id="ARBA00022918"/>
    </source>
</evidence>
<keyword evidence="4" id="KW-0548">Nucleotidyltransferase</keyword>
<dbReference type="Gene3D" id="3.10.10.10">
    <property type="entry name" value="HIV Type 1 Reverse Transcriptase, subunit A, domain 1"/>
    <property type="match status" value="1"/>
</dbReference>
<keyword evidence="10" id="KW-0229">DNA integration</keyword>
<evidence type="ECO:0000256" key="2">
    <source>
        <dbReference type="ARBA" id="ARBA00012180"/>
    </source>
</evidence>
<feature type="compositionally biased region" description="Polar residues" evidence="13">
    <location>
        <begin position="1738"/>
        <end position="1757"/>
    </location>
</feature>
<dbReference type="GeneTree" id="ENSGT01100000263500"/>
<evidence type="ECO:0000256" key="8">
    <source>
        <dbReference type="ARBA" id="ARBA00022842"/>
    </source>
</evidence>
<sequence length="1856" mass="209033">MSAITPEGVKMWALQEGLTLPCAFVIDHIPLQLPNGVLEQALSPYPGLAGAAIVTSSPSPLQGLKQVLCVAQSELKRDSLPAVIYPDSISQRGWPAIYPPAIPAIHLQCSSSPMAVQPDSCSILIENDTSYIPPQYPILEWVPPPVLPQLSTSLDTIAPVFAESIQKVTEASIRLWQETVWSVKKYFSGNEPVPKGEEVFSEWIEYIRPLLEEWEGTDKMKQRRLMELVRHPALIFLQAQKTKQPDCTVHDLLQALINRYEKYEDPQQRLAKFQAMRQSKGEKASAFICRVSNELNYLIFKKIIPAAQEISHLHRQVKWGSDPKHPVNLAVQSYLRYNPNASTGDLLRTAEEEEARIDFYYASSTHDSELKEKEKPSTAQSQTVPQPAKSKSPEAPQFPKTTKPYCRRCQTQGHDTNNCYRKVQATPVQSQVGECNSSRHKERKPDHPTPLVGVGRKCIFHLTVNGVPSTALFDTGSQITIICRPFYQEHLSHLPLIPADDIEVVGVGAESAYMDGKVEVDLRIPGITSEAEPPLKVFAYICPPMDLRTSAPIIVGSNVKAVEDAFLKFLHLQGTTDVSSFPVSAAVKRLCEAFVPEFCQGPVYRVNGPPLEIPAGQAQLIQVSRSLPIECDTESYFLLETPPEQVAKHGWELIPERKDWRQGMPEFDWVVLRNHNPWPITVSEFDEVGECYSVQEVTSESEVCSAHIEPKDAPLNFDFGDSPMPKEAKELLIKELTIREDVFSTEDMDVGCAKSACHTIRLADSKPFRERSRKLPPRDVEDVRKCLKKMKDQNIITDSRSPYASPIVVVRKKDGSVRLCVDYRTLNRRTIPDQYTLPRIEDSLEALSGSKWFTVMDLRSGYYQVPMCPEDQEKTAFICPLGFYQFTRMPQGICGAPATFQRLMEKVLGDLCPRECLVYLDDIIVFGSTLEEHHERLIRVIDRLQEEGLKLSIDKCKFGRTSVHYVGHIVSDEGVATDPAKIEAVVNWPQPNNLTELRSFLGFCGYYRRFVEGYSKLAKPLHTLLTIPSTEEKATKNSKLPFGDKWTDACTQAFAALKKCLTEAPVLAYADPTKPYILHVDASYDGLGGVLHQEYPGGLRPVAYISRSLAASEKNYPVHKLEFLALKWAIVDKLQGYLYGVPFEVRTDNNPLTYVHTTAKLDATGQRWLAALSNYQFTLKYKPGPKNVGADALSRRPGLPATTDNEEWTEISTSGANAFCLASAVNRRKLNFSDLRVVDSLGARPECVPDAFCCPALLGIDQLHPLKKKDLIRAQIADPIIGPLRKAVLQKDQEYLKKSLPSDCTILLREWEKLQIESGLLYRVVLYHDHPDRRQFVLPKRYQQFVLRNLHDKNGHLGTEKTYGLIQDRFYWPKMRETVTDYCRRCLRCLQRKTLPIKAAPLEHLKSSGPLDLVCMDFLCIDPDSKGVGNILVVTDHYTRYAQAFPTKDQKAATVAKVLWEKFFIHYGLPVRLHSDQGRDFESKLIKELLQMLNISKSRTTPYHPQGDAQPERFNRTLLNMLGTLNVKEKRFWSRHVSTMVHAYNCTRHETTGYSPYFLMFGREARLPIDLYFGVSVDGMGSISHSQYVAKLKDDLSKAYRLAEGNASKTNQGNKRRYDARVRHNELVPGDRVLLRNLGNNAQHKLSDRWRTDFYVVVDKLPGIPVYRIKGPRGYLKAWHRNHLLPIPQVSDSETEDQTGSTVSDGSSCAGNSPNNFDVSVNSPASLNADNDDEQPTIAPTNSHDDPPSSTRLSPNTPAFVPATQPGLNQTQNSVNPASGLPARDVRRGRRIRRPPSALTYDSLGVPNYTSQPFVGYASPYQCGLNVPCVADVQNLLREMYQMMSRLSSMMSVNYY</sequence>
<feature type="domain" description="Integrase catalytic" evidence="15">
    <location>
        <begin position="1406"/>
        <end position="1564"/>
    </location>
</feature>
<dbReference type="InterPro" id="IPR041577">
    <property type="entry name" value="RT_RNaseH_2"/>
</dbReference>
<keyword evidence="11" id="KW-0695">RNA-directed DNA polymerase</keyword>
<dbReference type="GO" id="GO:0003964">
    <property type="term" value="F:RNA-directed DNA polymerase activity"/>
    <property type="evidence" value="ECO:0007669"/>
    <property type="project" value="UniProtKB-KW"/>
</dbReference>
<keyword evidence="7" id="KW-0378">Hydrolase</keyword>
<dbReference type="FunFam" id="3.10.10.10:FF:000004">
    <property type="entry name" value="Uncharacterized protein"/>
    <property type="match status" value="1"/>
</dbReference>
<dbReference type="FunFam" id="1.10.340.70:FF:000001">
    <property type="entry name" value="Retrovirus-related Pol polyprotein from transposon gypsy-like Protein"/>
    <property type="match status" value="1"/>
</dbReference>
<dbReference type="EC" id="3.1.26.4" evidence="2"/>
<evidence type="ECO:0000256" key="10">
    <source>
        <dbReference type="ARBA" id="ARBA00022908"/>
    </source>
</evidence>
<keyword evidence="3" id="KW-0808">Transferase</keyword>
<evidence type="ECO:0000313" key="16">
    <source>
        <dbReference type="Ensembl" id="ENSXETP00000107217"/>
    </source>
</evidence>
<dbReference type="Gene3D" id="2.40.70.10">
    <property type="entry name" value="Acid Proteases"/>
    <property type="match status" value="1"/>
</dbReference>
<name>A0A803JGZ8_XENTR</name>
<dbReference type="PANTHER" id="PTHR37984:SF15">
    <property type="entry name" value="INTEGRASE CATALYTIC DOMAIN-CONTAINING PROTEIN"/>
    <property type="match status" value="1"/>
</dbReference>
<comment type="similarity">
    <text evidence="1">Belongs to the beta type-B retroviral polymerase family. HERV class-II K(HML-2) pol subfamily.</text>
</comment>
<keyword evidence="6" id="KW-0255">Endonuclease</keyword>
<dbReference type="CDD" id="cd00303">
    <property type="entry name" value="retropepsin_like"/>
    <property type="match status" value="1"/>
</dbReference>
<feature type="compositionally biased region" description="Basic and acidic residues" evidence="13">
    <location>
        <begin position="366"/>
        <end position="376"/>
    </location>
</feature>
<feature type="compositionally biased region" description="Polar residues" evidence="13">
    <location>
        <begin position="1766"/>
        <end position="1777"/>
    </location>
</feature>
<proteinExistence type="inferred from homology"/>
<keyword evidence="8" id="KW-0460">Magnesium</keyword>
<dbReference type="Gene3D" id="3.30.420.10">
    <property type="entry name" value="Ribonuclease H-like superfamily/Ribonuclease H"/>
    <property type="match status" value="1"/>
</dbReference>
<dbReference type="SUPFAM" id="SSF56672">
    <property type="entry name" value="DNA/RNA polymerases"/>
    <property type="match status" value="1"/>
</dbReference>
<dbReference type="Pfam" id="PF00665">
    <property type="entry name" value="rve"/>
    <property type="match status" value="1"/>
</dbReference>
<dbReference type="GO" id="GO:0004190">
    <property type="term" value="F:aspartic-type endopeptidase activity"/>
    <property type="evidence" value="ECO:0007669"/>
    <property type="project" value="InterPro"/>
</dbReference>
<dbReference type="Gene3D" id="3.30.70.270">
    <property type="match status" value="2"/>
</dbReference>
<feature type="compositionally biased region" description="Polar residues" evidence="13">
    <location>
        <begin position="1698"/>
        <end position="1729"/>
    </location>
</feature>
<feature type="domain" description="Reverse transcriptase" evidence="14">
    <location>
        <begin position="791"/>
        <end position="970"/>
    </location>
</feature>
<evidence type="ECO:0000256" key="1">
    <source>
        <dbReference type="ARBA" id="ARBA00010879"/>
    </source>
</evidence>
<dbReference type="InterPro" id="IPR000477">
    <property type="entry name" value="RT_dom"/>
</dbReference>
<dbReference type="PANTHER" id="PTHR37984">
    <property type="entry name" value="PROTEIN CBG26694"/>
    <property type="match status" value="1"/>
</dbReference>
<dbReference type="FunFam" id="3.30.420.10:FF:000269">
    <property type="entry name" value="Uncharacterized protein"/>
    <property type="match status" value="1"/>
</dbReference>
<dbReference type="InterPro" id="IPR043128">
    <property type="entry name" value="Rev_trsase/Diguanyl_cyclase"/>
</dbReference>
<evidence type="ECO:0000256" key="13">
    <source>
        <dbReference type="SAM" id="MobiDB-lite"/>
    </source>
</evidence>
<dbReference type="Pfam" id="PF14893">
    <property type="entry name" value="PNMA"/>
    <property type="match status" value="1"/>
</dbReference>
<evidence type="ECO:0000256" key="7">
    <source>
        <dbReference type="ARBA" id="ARBA00022801"/>
    </source>
</evidence>
<keyword evidence="9" id="KW-0694">RNA-binding</keyword>
<dbReference type="SUPFAM" id="SSF53098">
    <property type="entry name" value="Ribonuclease H-like"/>
    <property type="match status" value="1"/>
</dbReference>
<reference evidence="16" key="1">
    <citation type="journal article" date="2010" name="Science">
        <title>The genome of the Western clawed frog Xenopus tropicalis.</title>
        <authorList>
            <person name="Hellsten U."/>
            <person name="Harland R.M."/>
            <person name="Gilchrist M.J."/>
            <person name="Hendrix D."/>
            <person name="Jurka J."/>
            <person name="Kapitonov V."/>
            <person name="Ovcharenko I."/>
            <person name="Putnam N.H."/>
            <person name="Shu S."/>
            <person name="Taher L."/>
            <person name="Blitz I.L."/>
            <person name="Blumberg B."/>
            <person name="Dichmann D.S."/>
            <person name="Dubchak I."/>
            <person name="Amaya E."/>
            <person name="Detter J.C."/>
            <person name="Fletcher R."/>
            <person name="Gerhard D.S."/>
            <person name="Goodstein D."/>
            <person name="Graves T."/>
            <person name="Grigoriev I.V."/>
            <person name="Grimwood J."/>
            <person name="Kawashima T."/>
            <person name="Lindquist E."/>
            <person name="Lucas S.M."/>
            <person name="Mead P.E."/>
            <person name="Mitros T."/>
            <person name="Ogino H."/>
            <person name="Ohta Y."/>
            <person name="Poliakov A.V."/>
            <person name="Pollet N."/>
            <person name="Robert J."/>
            <person name="Salamov A."/>
            <person name="Sater A.K."/>
            <person name="Schmutz J."/>
            <person name="Terry A."/>
            <person name="Vize P.D."/>
            <person name="Warren W.C."/>
            <person name="Wells D."/>
            <person name="Wills A."/>
            <person name="Wilson R.K."/>
            <person name="Zimmerman L.B."/>
            <person name="Zorn A.M."/>
            <person name="Grainger R."/>
            <person name="Grammer T."/>
            <person name="Khokha M.K."/>
            <person name="Richardson P.M."/>
            <person name="Rokhsar D.S."/>
        </authorList>
    </citation>
    <scope>NUCLEOTIDE SEQUENCE [LARGE SCALE GENOMIC DNA]</scope>
    <source>
        <strain evidence="16">Nigerian</strain>
    </source>
</reference>
<dbReference type="PROSITE" id="PS00141">
    <property type="entry name" value="ASP_PROTEASE"/>
    <property type="match status" value="1"/>
</dbReference>
<dbReference type="Gene3D" id="3.10.20.370">
    <property type="match status" value="1"/>
</dbReference>
<dbReference type="GO" id="GO:0004523">
    <property type="term" value="F:RNA-DNA hybrid ribonuclease activity"/>
    <property type="evidence" value="ECO:0007669"/>
    <property type="project" value="UniProtKB-EC"/>
</dbReference>
<accession>A0A803JGZ8</accession>
<evidence type="ECO:0000256" key="12">
    <source>
        <dbReference type="ARBA" id="ARBA00039658"/>
    </source>
</evidence>
<dbReference type="InterPro" id="IPR036397">
    <property type="entry name" value="RNaseH_sf"/>
</dbReference>
<evidence type="ECO:0000256" key="9">
    <source>
        <dbReference type="ARBA" id="ARBA00022884"/>
    </source>
</evidence>
<dbReference type="SUPFAM" id="SSF50630">
    <property type="entry name" value="Acid proteases"/>
    <property type="match status" value="1"/>
</dbReference>
<dbReference type="InterPro" id="IPR043502">
    <property type="entry name" value="DNA/RNA_pol_sf"/>
</dbReference>
<dbReference type="InterPro" id="IPR001584">
    <property type="entry name" value="Integrase_cat-core"/>
</dbReference>
<dbReference type="InterPro" id="IPR021109">
    <property type="entry name" value="Peptidase_aspartic_dom_sf"/>
</dbReference>
<dbReference type="PROSITE" id="PS50878">
    <property type="entry name" value="RT_POL"/>
    <property type="match status" value="1"/>
</dbReference>
<organism evidence="16">
    <name type="scientific">Xenopus tropicalis</name>
    <name type="common">Western clawed frog</name>
    <name type="synonym">Silurana tropicalis</name>
    <dbReference type="NCBI Taxonomy" id="8364"/>
    <lineage>
        <taxon>Eukaryota</taxon>
        <taxon>Metazoa</taxon>
        <taxon>Chordata</taxon>
        <taxon>Craniata</taxon>
        <taxon>Vertebrata</taxon>
        <taxon>Euteleostomi</taxon>
        <taxon>Amphibia</taxon>
        <taxon>Batrachia</taxon>
        <taxon>Anura</taxon>
        <taxon>Pipoidea</taxon>
        <taxon>Pipidae</taxon>
        <taxon>Xenopodinae</taxon>
        <taxon>Xenopus</taxon>
        <taxon>Silurana</taxon>
    </lineage>
</organism>
<dbReference type="InterPro" id="IPR012337">
    <property type="entry name" value="RNaseH-like_sf"/>
</dbReference>
<feature type="region of interest" description="Disordered" evidence="13">
    <location>
        <begin position="365"/>
        <end position="406"/>
    </location>
</feature>
<dbReference type="Ensembl" id="ENSXETT00000119152">
    <property type="protein sequence ID" value="ENSXETP00000107217"/>
    <property type="gene ID" value="ENSXETG00000045851"/>
</dbReference>
<evidence type="ECO:0000256" key="4">
    <source>
        <dbReference type="ARBA" id="ARBA00022695"/>
    </source>
</evidence>
<dbReference type="CDD" id="cd09274">
    <property type="entry name" value="RNase_HI_RT_Ty3"/>
    <property type="match status" value="1"/>
</dbReference>
<evidence type="ECO:0000256" key="5">
    <source>
        <dbReference type="ARBA" id="ARBA00022722"/>
    </source>
</evidence>
<dbReference type="Pfam" id="PF00078">
    <property type="entry name" value="RVT_1"/>
    <property type="match status" value="1"/>
</dbReference>
<dbReference type="GO" id="GO:0003723">
    <property type="term" value="F:RNA binding"/>
    <property type="evidence" value="ECO:0007669"/>
    <property type="project" value="UniProtKB-KW"/>
</dbReference>
<dbReference type="InterPro" id="IPR050951">
    <property type="entry name" value="Retrovirus_Pol_polyprotein"/>
</dbReference>
<dbReference type="InParanoid" id="A0A803JGZ8"/>
<reference evidence="16" key="2">
    <citation type="submission" date="2021-03" db="UniProtKB">
        <authorList>
            <consortium name="Ensembl"/>
        </authorList>
    </citation>
    <scope>IDENTIFICATION</scope>
</reference>